<name>A0A7M7TCI9_NASVI</name>
<dbReference type="EnsemblMetazoa" id="XM_031922735">
    <property type="protein sequence ID" value="XP_031778595"/>
    <property type="gene ID" value="LOC103315407"/>
</dbReference>
<evidence type="ECO:0000256" key="1">
    <source>
        <dbReference type="SAM" id="MobiDB-lite"/>
    </source>
</evidence>
<dbReference type="Proteomes" id="UP000002358">
    <property type="component" value="Chromosome 2"/>
</dbReference>
<feature type="compositionally biased region" description="Basic residues" evidence="1">
    <location>
        <begin position="15"/>
        <end position="24"/>
    </location>
</feature>
<dbReference type="KEGG" id="nvi:103315407"/>
<dbReference type="AlphaFoldDB" id="A0A7M7TCI9"/>
<feature type="region of interest" description="Disordered" evidence="1">
    <location>
        <begin position="1"/>
        <end position="115"/>
    </location>
</feature>
<feature type="compositionally biased region" description="Basic residues" evidence="1">
    <location>
        <begin position="39"/>
        <end position="54"/>
    </location>
</feature>
<evidence type="ECO:0000313" key="2">
    <source>
        <dbReference type="EnsemblMetazoa" id="XP_032453535"/>
    </source>
</evidence>
<dbReference type="InParanoid" id="A0A7M7TCI9"/>
<proteinExistence type="predicted"/>
<evidence type="ECO:0000313" key="3">
    <source>
        <dbReference type="Proteomes" id="UP000002358"/>
    </source>
</evidence>
<feature type="compositionally biased region" description="Low complexity" evidence="1">
    <location>
        <begin position="25"/>
        <end position="38"/>
    </location>
</feature>
<dbReference type="RefSeq" id="XP_032453535.1">
    <property type="nucleotide sequence ID" value="XM_032597644.1"/>
</dbReference>
<organism evidence="2 3">
    <name type="scientific">Nasonia vitripennis</name>
    <name type="common">Parasitic wasp</name>
    <dbReference type="NCBI Taxonomy" id="7425"/>
    <lineage>
        <taxon>Eukaryota</taxon>
        <taxon>Metazoa</taxon>
        <taxon>Ecdysozoa</taxon>
        <taxon>Arthropoda</taxon>
        <taxon>Hexapoda</taxon>
        <taxon>Insecta</taxon>
        <taxon>Pterygota</taxon>
        <taxon>Neoptera</taxon>
        <taxon>Endopterygota</taxon>
        <taxon>Hymenoptera</taxon>
        <taxon>Apocrita</taxon>
        <taxon>Proctotrupomorpha</taxon>
        <taxon>Chalcidoidea</taxon>
        <taxon>Pteromalidae</taxon>
        <taxon>Pteromalinae</taxon>
        <taxon>Nasonia</taxon>
    </lineage>
</organism>
<reference evidence="2" key="1">
    <citation type="submission" date="2021-01" db="UniProtKB">
        <authorList>
            <consortium name="EnsemblMetazoa"/>
        </authorList>
    </citation>
    <scope>IDENTIFICATION</scope>
</reference>
<accession>A0A7M7TCI9</accession>
<dbReference type="GeneID" id="103315407"/>
<dbReference type="RefSeq" id="XP_031778596.1">
    <property type="nucleotide sequence ID" value="XM_031922736.2"/>
</dbReference>
<dbReference type="EnsemblMetazoa" id="XM_032597644">
    <property type="protein sequence ID" value="XP_032453535"/>
    <property type="gene ID" value="LOC103315407"/>
</dbReference>
<dbReference type="SMR" id="A0A7M7TCI9"/>
<sequence>MSKYSSDSESEKSSSRYRRKHSKRSSSLDSSDSSSSYQKRSKYSKGRRRHRSRSRSRDKDKSSKSYKHSRGSSRDRRKHQSQKSRSNSAERNRSRKKSASREKSTSRSSSSLNIEKLGNASRDNFLMNDTKIKSSILEDINNDEFVPKQFVSTAKNKESKMKNIVIDMLDNTILVPQIANASEISNSIFHTSIMADKEAKFDKWVKKLYALRQKAVSELNYS</sequence>
<feature type="compositionally biased region" description="Basic residues" evidence="1">
    <location>
        <begin position="64"/>
        <end position="82"/>
    </location>
</feature>
<dbReference type="OrthoDB" id="9946564at2759"/>
<dbReference type="EnsemblMetazoa" id="XM_031922736">
    <property type="protein sequence ID" value="XP_031778596"/>
    <property type="gene ID" value="LOC103315407"/>
</dbReference>
<dbReference type="RefSeq" id="XP_031778595.1">
    <property type="nucleotide sequence ID" value="XM_031922735.1"/>
</dbReference>
<protein>
    <submittedName>
        <fullName evidence="2">Uncharacterized protein</fullName>
    </submittedName>
</protein>
<keyword evidence="3" id="KW-1185">Reference proteome</keyword>